<evidence type="ECO:0000256" key="4">
    <source>
        <dbReference type="ARBA" id="ARBA00023098"/>
    </source>
</evidence>
<evidence type="ECO:0000313" key="6">
    <source>
        <dbReference type="EMBL" id="GHP06762.1"/>
    </source>
</evidence>
<comment type="caution">
    <text evidence="6">The sequence shown here is derived from an EMBL/GenBank/DDBJ whole genome shotgun (WGS) entry which is preliminary data.</text>
</comment>
<dbReference type="OrthoDB" id="294295at2759"/>
<evidence type="ECO:0000259" key="5">
    <source>
        <dbReference type="SMART" id="SM00822"/>
    </source>
</evidence>
<reference evidence="6" key="1">
    <citation type="submission" date="2020-10" db="EMBL/GenBank/DDBJ databases">
        <title>Unveiling of a novel bifunctional photoreceptor, Dualchrome1, isolated from a cosmopolitan green alga.</title>
        <authorList>
            <person name="Suzuki S."/>
            <person name="Kawachi M."/>
        </authorList>
    </citation>
    <scope>NUCLEOTIDE SEQUENCE</scope>
    <source>
        <strain evidence="6">NIES 2893</strain>
    </source>
</reference>
<dbReference type="PRINTS" id="PR00081">
    <property type="entry name" value="GDHRDH"/>
</dbReference>
<keyword evidence="2" id="KW-0560">Oxidoreductase</keyword>
<evidence type="ECO:0000256" key="1">
    <source>
        <dbReference type="ARBA" id="ARBA00006484"/>
    </source>
</evidence>
<keyword evidence="3" id="KW-0520">NAD</keyword>
<dbReference type="AlphaFoldDB" id="A0A830HIW5"/>
<dbReference type="Pfam" id="PF13561">
    <property type="entry name" value="adh_short_C2"/>
    <property type="match status" value="1"/>
</dbReference>
<accession>A0A830HIW5</accession>
<comment type="similarity">
    <text evidence="1">Belongs to the short-chain dehydrogenases/reductases (SDR) family.</text>
</comment>
<dbReference type="PANTHER" id="PTHR43180:SF28">
    <property type="entry name" value="NAD(P)-BINDING ROSSMANN-FOLD SUPERFAMILY PROTEIN"/>
    <property type="match status" value="1"/>
</dbReference>
<evidence type="ECO:0000256" key="2">
    <source>
        <dbReference type="ARBA" id="ARBA00023002"/>
    </source>
</evidence>
<dbReference type="CDD" id="cd05233">
    <property type="entry name" value="SDR_c"/>
    <property type="match status" value="1"/>
</dbReference>
<evidence type="ECO:0000256" key="3">
    <source>
        <dbReference type="ARBA" id="ARBA00023027"/>
    </source>
</evidence>
<evidence type="ECO:0000313" key="7">
    <source>
        <dbReference type="Proteomes" id="UP000660262"/>
    </source>
</evidence>
<dbReference type="FunFam" id="3.40.50.720:FF:000084">
    <property type="entry name" value="Short-chain dehydrogenase reductase"/>
    <property type="match status" value="1"/>
</dbReference>
<dbReference type="SUPFAM" id="SSF51735">
    <property type="entry name" value="NAD(P)-binding Rossmann-fold domains"/>
    <property type="match status" value="1"/>
</dbReference>
<organism evidence="6 7">
    <name type="scientific">Pycnococcus provasolii</name>
    <dbReference type="NCBI Taxonomy" id="41880"/>
    <lineage>
        <taxon>Eukaryota</taxon>
        <taxon>Viridiplantae</taxon>
        <taxon>Chlorophyta</taxon>
        <taxon>Pseudoscourfieldiophyceae</taxon>
        <taxon>Pseudoscourfieldiales</taxon>
        <taxon>Pycnococcaceae</taxon>
        <taxon>Pycnococcus</taxon>
    </lineage>
</organism>
<dbReference type="SMART" id="SM00822">
    <property type="entry name" value="PKS_KR"/>
    <property type="match status" value="1"/>
</dbReference>
<feature type="domain" description="Ketoreductase" evidence="5">
    <location>
        <begin position="7"/>
        <end position="162"/>
    </location>
</feature>
<dbReference type="Proteomes" id="UP000660262">
    <property type="component" value="Unassembled WGS sequence"/>
</dbReference>
<dbReference type="GO" id="GO:0016491">
    <property type="term" value="F:oxidoreductase activity"/>
    <property type="evidence" value="ECO:0007669"/>
    <property type="project" value="UniProtKB-KW"/>
</dbReference>
<dbReference type="InterPro" id="IPR036291">
    <property type="entry name" value="NAD(P)-bd_dom_sf"/>
</dbReference>
<dbReference type="EMBL" id="BNJQ01000014">
    <property type="protein sequence ID" value="GHP06762.1"/>
    <property type="molecule type" value="Genomic_DNA"/>
</dbReference>
<gene>
    <name evidence="6" type="ORF">PPROV_000550600</name>
</gene>
<proteinExistence type="inferred from homology"/>
<keyword evidence="7" id="KW-1185">Reference proteome</keyword>
<dbReference type="InterPro" id="IPR057326">
    <property type="entry name" value="KR_dom"/>
</dbReference>
<sequence length="300" mass="31339">MEEFANHTVVIVGGAKGIGLATVRLFLEAGAHVLAGDIDTDALEAAVTHLKARSPQAALVGMKCDVSDEASVQALMEAACRPPFLSPPNVVVNCAGILGATGPIDRMDYESWRKTNSVHLDGTFLVIKHSAIVMKRAPWQQDTGVVQRAIVCLASIGGMKGGLAPHPYSASKAAIIQLVKNAAAELVHSNIRVNAIAPGAIPTSMTGIALASDASADGIEKAREHLASHTPMPNRRVGSTEDIAHAIMFLASPVRASYVNAHCMVVDAGITEGGAGPVMPHFSQESWAVPMYDAMGKRGV</sequence>
<dbReference type="GO" id="GO:0006629">
    <property type="term" value="P:lipid metabolic process"/>
    <property type="evidence" value="ECO:0007669"/>
    <property type="project" value="UniProtKB-KW"/>
</dbReference>
<dbReference type="InterPro" id="IPR002347">
    <property type="entry name" value="SDR_fam"/>
</dbReference>
<protein>
    <recommendedName>
        <fullName evidence="5">Ketoreductase domain-containing protein</fullName>
    </recommendedName>
</protein>
<name>A0A830HIW5_9CHLO</name>
<dbReference type="PANTHER" id="PTHR43180">
    <property type="entry name" value="3-OXOACYL-(ACYL-CARRIER-PROTEIN) REDUCTASE (AFU_ORTHOLOGUE AFUA_6G11210)"/>
    <property type="match status" value="1"/>
</dbReference>
<dbReference type="Gene3D" id="3.40.50.720">
    <property type="entry name" value="NAD(P)-binding Rossmann-like Domain"/>
    <property type="match status" value="1"/>
</dbReference>
<keyword evidence="4" id="KW-0443">Lipid metabolism</keyword>